<sequence length="145" mass="16043">MSFNNLYYKRTAGTAKACYVCFKPTTTVLATINTVDFLYACSTHLTDSGFATLIKDEAKATSAAVTAEEIAKVKAEWEERQKKKLEAEEKVKEKDKEAVKKDDTDKKEGSKAPKPPASLSTSPSTQSSPTATHERYILHRDIFSS</sequence>
<organism evidence="2 3">
    <name type="scientific">Cyclocybe aegerita</name>
    <name type="common">Black poplar mushroom</name>
    <name type="synonym">Agrocybe aegerita</name>
    <dbReference type="NCBI Taxonomy" id="1973307"/>
    <lineage>
        <taxon>Eukaryota</taxon>
        <taxon>Fungi</taxon>
        <taxon>Dikarya</taxon>
        <taxon>Basidiomycota</taxon>
        <taxon>Agaricomycotina</taxon>
        <taxon>Agaricomycetes</taxon>
        <taxon>Agaricomycetidae</taxon>
        <taxon>Agaricales</taxon>
        <taxon>Agaricineae</taxon>
        <taxon>Bolbitiaceae</taxon>
        <taxon>Cyclocybe</taxon>
    </lineage>
</organism>
<reference evidence="2 3" key="1">
    <citation type="submission" date="2020-01" db="EMBL/GenBank/DDBJ databases">
        <authorList>
            <person name="Gupta K D."/>
        </authorList>
    </citation>
    <scope>NUCLEOTIDE SEQUENCE [LARGE SCALE GENOMIC DNA]</scope>
</reference>
<dbReference type="GO" id="GO:0007034">
    <property type="term" value="P:vacuolar transport"/>
    <property type="evidence" value="ECO:0007669"/>
    <property type="project" value="TreeGrafter"/>
</dbReference>
<feature type="compositionally biased region" description="Low complexity" evidence="1">
    <location>
        <begin position="117"/>
        <end position="131"/>
    </location>
</feature>
<dbReference type="Proteomes" id="UP000467700">
    <property type="component" value="Unassembled WGS sequence"/>
</dbReference>
<feature type="compositionally biased region" description="Basic and acidic residues" evidence="1">
    <location>
        <begin position="132"/>
        <end position="145"/>
    </location>
</feature>
<name>A0A8S0VTG1_CYCAE</name>
<feature type="region of interest" description="Disordered" evidence="1">
    <location>
        <begin position="81"/>
        <end position="145"/>
    </location>
</feature>
<dbReference type="GO" id="GO:0005768">
    <property type="term" value="C:endosome"/>
    <property type="evidence" value="ECO:0007669"/>
    <property type="project" value="TreeGrafter"/>
</dbReference>
<evidence type="ECO:0000313" key="3">
    <source>
        <dbReference type="Proteomes" id="UP000467700"/>
    </source>
</evidence>
<dbReference type="EMBL" id="CACVBS010000028">
    <property type="protein sequence ID" value="CAA7260250.1"/>
    <property type="molecule type" value="Genomic_DNA"/>
</dbReference>
<dbReference type="InterPro" id="IPR013640">
    <property type="entry name" value="Vfa1"/>
</dbReference>
<evidence type="ECO:0000313" key="2">
    <source>
        <dbReference type="EMBL" id="CAA7260250.1"/>
    </source>
</evidence>
<protein>
    <recommendedName>
        <fullName evidence="4">DUF1742-domain-containing protein</fullName>
    </recommendedName>
</protein>
<dbReference type="PANTHER" id="PTHR28218">
    <property type="entry name" value="VPS4-ASSOCIATED PROTEIN 1"/>
    <property type="match status" value="1"/>
</dbReference>
<dbReference type="OrthoDB" id="2158714at2759"/>
<evidence type="ECO:0000256" key="1">
    <source>
        <dbReference type="SAM" id="MobiDB-lite"/>
    </source>
</evidence>
<dbReference type="AlphaFoldDB" id="A0A8S0VTG1"/>
<comment type="caution">
    <text evidence="2">The sequence shown here is derived from an EMBL/GenBank/DDBJ whole genome shotgun (WGS) entry which is preliminary data.</text>
</comment>
<proteinExistence type="predicted"/>
<dbReference type="PANTHER" id="PTHR28218:SF1">
    <property type="entry name" value="VPS4-ASSOCIATED PROTEIN 1"/>
    <property type="match status" value="1"/>
</dbReference>
<keyword evidence="3" id="KW-1185">Reference proteome</keyword>
<evidence type="ECO:0008006" key="4">
    <source>
        <dbReference type="Google" id="ProtNLM"/>
    </source>
</evidence>
<accession>A0A8S0VTG1</accession>
<gene>
    <name evidence="2" type="ORF">AAE3_LOCUS2190</name>
</gene>
<feature type="compositionally biased region" description="Basic and acidic residues" evidence="1">
    <location>
        <begin position="81"/>
        <end position="111"/>
    </location>
</feature>
<dbReference type="Pfam" id="PF08432">
    <property type="entry name" value="Vfa1"/>
    <property type="match status" value="1"/>
</dbReference>